<reference evidence="3" key="1">
    <citation type="journal article" name="Emerg. Infect. Dis.">
        <title>Two cases of a newly characterized neisseria species.</title>
        <authorList>
            <person name="Mustapha M."/>
            <person name="Lemos A.P.S."/>
            <person name="Harrison L.H."/>
            <person name="Vantyne D."/>
            <person name="Sacchi C.T."/>
        </authorList>
    </citation>
    <scope>NUCLEOTIDE SEQUENCE</scope>
    <source>
        <strain evidence="3">N.95.16</strain>
    </source>
</reference>
<dbReference type="EMBL" id="WJXO01000001">
    <property type="protein sequence ID" value="MRN37830.1"/>
    <property type="molecule type" value="Genomic_DNA"/>
</dbReference>
<feature type="chain" id="PRO_5030802656" evidence="1">
    <location>
        <begin position="23"/>
        <end position="236"/>
    </location>
</feature>
<dbReference type="InterPro" id="IPR050266">
    <property type="entry name" value="AB_hydrolase_sf"/>
</dbReference>
<dbReference type="PANTHER" id="PTHR43798:SF29">
    <property type="entry name" value="AB HYDROLASE-1 DOMAIN-CONTAINING PROTEIN"/>
    <property type="match status" value="1"/>
</dbReference>
<feature type="domain" description="AB hydrolase-1" evidence="2">
    <location>
        <begin position="7"/>
        <end position="222"/>
    </location>
</feature>
<keyword evidence="1" id="KW-0732">Signal</keyword>
<dbReference type="Gene3D" id="3.40.50.1820">
    <property type="entry name" value="alpha/beta hydrolase"/>
    <property type="match status" value="1"/>
</dbReference>
<dbReference type="SUPFAM" id="SSF53474">
    <property type="entry name" value="alpha/beta-Hydrolases"/>
    <property type="match status" value="1"/>
</dbReference>
<comment type="caution">
    <text evidence="3">The sequence shown here is derived from an EMBL/GenBank/DDBJ whole genome shotgun (WGS) entry which is preliminary data.</text>
</comment>
<dbReference type="Proteomes" id="UP000486297">
    <property type="component" value="Unassembled WGS sequence"/>
</dbReference>
<sequence length="236" mass="26060">MKKKIYLLCGLLCDATVWQHQAAALAPYFDVETFSFQGFDSLTAMAEHVLAQGSDSFILAGHSMGARVALEICRLAPQRVEKLILLDTGIHPLKAGETEKRAALVRAAEESGMLHLIEHWLLPMLAEHHRTQPEMVQPLAEMVLRFTPEDFAKQIHALVHRPDAAAVLRGIRCPLLLGVGELDAWSPVAQHTAMQEIAPHAELVVFPQAGHMAPFETPHNVSESLLQWLLSDSHAV</sequence>
<dbReference type="InterPro" id="IPR000073">
    <property type="entry name" value="AB_hydrolase_1"/>
</dbReference>
<accession>A0A7X2KZ27</accession>
<evidence type="ECO:0000313" key="3">
    <source>
        <dbReference type="EMBL" id="MRN37830.1"/>
    </source>
</evidence>
<proteinExistence type="predicted"/>
<dbReference type="RefSeq" id="WP_095502398.1">
    <property type="nucleotide sequence ID" value="NZ_WJXO01000001.1"/>
</dbReference>
<evidence type="ECO:0000256" key="1">
    <source>
        <dbReference type="SAM" id="SignalP"/>
    </source>
</evidence>
<dbReference type="PANTHER" id="PTHR43798">
    <property type="entry name" value="MONOACYLGLYCEROL LIPASE"/>
    <property type="match status" value="1"/>
</dbReference>
<dbReference type="GO" id="GO:0016787">
    <property type="term" value="F:hydrolase activity"/>
    <property type="evidence" value="ECO:0007669"/>
    <property type="project" value="UniProtKB-KW"/>
</dbReference>
<dbReference type="AlphaFoldDB" id="A0A7X2KZ27"/>
<name>A0A7X2KZ27_9NEIS</name>
<keyword evidence="4" id="KW-1185">Reference proteome</keyword>
<dbReference type="InterPro" id="IPR029058">
    <property type="entry name" value="AB_hydrolase_fold"/>
</dbReference>
<evidence type="ECO:0000313" key="4">
    <source>
        <dbReference type="Proteomes" id="UP000486297"/>
    </source>
</evidence>
<dbReference type="Pfam" id="PF12697">
    <property type="entry name" value="Abhydrolase_6"/>
    <property type="match status" value="1"/>
</dbReference>
<keyword evidence="3" id="KW-0378">Hydrolase</keyword>
<organism evidence="3 4">
    <name type="scientific">Neisseria brasiliensis</name>
    <dbReference type="NCBI Taxonomy" id="2666100"/>
    <lineage>
        <taxon>Bacteria</taxon>
        <taxon>Pseudomonadati</taxon>
        <taxon>Pseudomonadota</taxon>
        <taxon>Betaproteobacteria</taxon>
        <taxon>Neisseriales</taxon>
        <taxon>Neisseriaceae</taxon>
        <taxon>Neisseria</taxon>
    </lineage>
</organism>
<feature type="signal peptide" evidence="1">
    <location>
        <begin position="1"/>
        <end position="22"/>
    </location>
</feature>
<protein>
    <submittedName>
        <fullName evidence="3">Alpha/beta fold hydrolase</fullName>
    </submittedName>
</protein>
<evidence type="ECO:0000259" key="2">
    <source>
        <dbReference type="Pfam" id="PF12697"/>
    </source>
</evidence>
<gene>
    <name evidence="3" type="ORF">GJU80_04825</name>
</gene>